<dbReference type="AlphaFoldDB" id="A0A3A2ZHV6"/>
<comment type="caution">
    <text evidence="6">The sequence shown here is derived from an EMBL/GenBank/DDBJ whole genome shotgun (WGS) entry which is preliminary data.</text>
</comment>
<evidence type="ECO:0000256" key="3">
    <source>
        <dbReference type="ARBA" id="ARBA00023163"/>
    </source>
</evidence>
<keyword evidence="1" id="KW-0805">Transcription regulation</keyword>
<keyword evidence="4" id="KW-0539">Nucleus</keyword>
<reference evidence="7" key="1">
    <citation type="submission" date="2017-02" db="EMBL/GenBank/DDBJ databases">
        <authorList>
            <person name="Tafer H."/>
            <person name="Lopandic K."/>
        </authorList>
    </citation>
    <scope>NUCLEOTIDE SEQUENCE [LARGE SCALE GENOMIC DNA]</scope>
    <source>
        <strain evidence="7">CBS 366.77</strain>
    </source>
</reference>
<keyword evidence="2" id="KW-0238">DNA-binding</keyword>
<keyword evidence="5" id="KW-0175">Coiled coil</keyword>
<keyword evidence="3" id="KW-0804">Transcription</keyword>
<dbReference type="GO" id="GO:0003677">
    <property type="term" value="F:DNA binding"/>
    <property type="evidence" value="ECO:0007669"/>
    <property type="project" value="UniProtKB-KW"/>
</dbReference>
<evidence type="ECO:0000313" key="7">
    <source>
        <dbReference type="Proteomes" id="UP000266188"/>
    </source>
</evidence>
<evidence type="ECO:0000256" key="1">
    <source>
        <dbReference type="ARBA" id="ARBA00023015"/>
    </source>
</evidence>
<accession>A0A3A2ZHV6</accession>
<evidence type="ECO:0000313" key="6">
    <source>
        <dbReference type="EMBL" id="RJE17465.1"/>
    </source>
</evidence>
<gene>
    <name evidence="6" type="ORF">PHISCL_10198</name>
</gene>
<keyword evidence="7" id="KW-1185">Reference proteome</keyword>
<feature type="non-terminal residue" evidence="6">
    <location>
        <position position="109"/>
    </location>
</feature>
<evidence type="ECO:0008006" key="8">
    <source>
        <dbReference type="Google" id="ProtNLM"/>
    </source>
</evidence>
<protein>
    <recommendedName>
        <fullName evidence="8">Zn(2)-C6 fungal-type domain-containing protein</fullName>
    </recommendedName>
</protein>
<sequence length="109" mass="12269">CDGREPACSSCVMHKNICSYENDDKRKKEDWKRIIDDLQEKNKALESIIESLRCHSFSEAVGHLQRLRGERSVPSQARRLSSNPTSTGDSIDFFLDQVLVSPQAGSTTL</sequence>
<feature type="non-terminal residue" evidence="6">
    <location>
        <position position="1"/>
    </location>
</feature>
<evidence type="ECO:0000256" key="2">
    <source>
        <dbReference type="ARBA" id="ARBA00023125"/>
    </source>
</evidence>
<dbReference type="Proteomes" id="UP000266188">
    <property type="component" value="Unassembled WGS sequence"/>
</dbReference>
<evidence type="ECO:0000256" key="5">
    <source>
        <dbReference type="SAM" id="Coils"/>
    </source>
</evidence>
<dbReference type="GO" id="GO:0000981">
    <property type="term" value="F:DNA-binding transcription factor activity, RNA polymerase II-specific"/>
    <property type="evidence" value="ECO:0007669"/>
    <property type="project" value="InterPro"/>
</dbReference>
<organism evidence="6 7">
    <name type="scientific">Aspergillus sclerotialis</name>
    <dbReference type="NCBI Taxonomy" id="2070753"/>
    <lineage>
        <taxon>Eukaryota</taxon>
        <taxon>Fungi</taxon>
        <taxon>Dikarya</taxon>
        <taxon>Ascomycota</taxon>
        <taxon>Pezizomycotina</taxon>
        <taxon>Eurotiomycetes</taxon>
        <taxon>Eurotiomycetidae</taxon>
        <taxon>Eurotiales</taxon>
        <taxon>Aspergillaceae</taxon>
        <taxon>Aspergillus</taxon>
        <taxon>Aspergillus subgen. Polypaecilum</taxon>
    </lineage>
</organism>
<dbReference type="STRING" id="2070753.A0A3A2ZHV6"/>
<dbReference type="GO" id="GO:0008270">
    <property type="term" value="F:zinc ion binding"/>
    <property type="evidence" value="ECO:0007669"/>
    <property type="project" value="InterPro"/>
</dbReference>
<dbReference type="EMBL" id="MVGC01000925">
    <property type="protein sequence ID" value="RJE17465.1"/>
    <property type="molecule type" value="Genomic_DNA"/>
</dbReference>
<evidence type="ECO:0000256" key="4">
    <source>
        <dbReference type="ARBA" id="ARBA00023242"/>
    </source>
</evidence>
<feature type="coiled-coil region" evidence="5">
    <location>
        <begin position="21"/>
        <end position="55"/>
    </location>
</feature>
<dbReference type="Gene3D" id="4.10.240.10">
    <property type="entry name" value="Zn(2)-C6 fungal-type DNA-binding domain"/>
    <property type="match status" value="1"/>
</dbReference>
<name>A0A3A2ZHV6_9EURO</name>
<dbReference type="InterPro" id="IPR036864">
    <property type="entry name" value="Zn2-C6_fun-type_DNA-bd_sf"/>
</dbReference>
<proteinExistence type="predicted"/>